<dbReference type="Pfam" id="PF01476">
    <property type="entry name" value="LysM"/>
    <property type="match status" value="1"/>
</dbReference>
<evidence type="ECO:0000313" key="3">
    <source>
        <dbReference type="Proteomes" id="UP000320431"/>
    </source>
</evidence>
<dbReference type="Proteomes" id="UP000320431">
    <property type="component" value="Unassembled WGS sequence"/>
</dbReference>
<dbReference type="EMBL" id="VICD02000150">
    <property type="protein sequence ID" value="KAB8189293.1"/>
    <property type="molecule type" value="Genomic_DNA"/>
</dbReference>
<protein>
    <submittedName>
        <fullName evidence="2">LysM peptidoglycan-binding domain-containing protein</fullName>
    </submittedName>
</protein>
<dbReference type="Gene3D" id="3.10.350.10">
    <property type="entry name" value="LysM domain"/>
    <property type="match status" value="1"/>
</dbReference>
<dbReference type="SUPFAM" id="SSF54106">
    <property type="entry name" value="LysM domain"/>
    <property type="match status" value="1"/>
</dbReference>
<organism evidence="2 3">
    <name type="scientific">Marilutibacter maris</name>
    <dbReference type="NCBI Taxonomy" id="1605891"/>
    <lineage>
        <taxon>Bacteria</taxon>
        <taxon>Pseudomonadati</taxon>
        <taxon>Pseudomonadota</taxon>
        <taxon>Gammaproteobacteria</taxon>
        <taxon>Lysobacterales</taxon>
        <taxon>Lysobacteraceae</taxon>
        <taxon>Marilutibacter</taxon>
    </lineage>
</organism>
<dbReference type="CDD" id="cd00118">
    <property type="entry name" value="LysM"/>
    <property type="match status" value="1"/>
</dbReference>
<dbReference type="SMART" id="SM00257">
    <property type="entry name" value="LysM"/>
    <property type="match status" value="1"/>
</dbReference>
<gene>
    <name evidence="2" type="ORF">FKV24_009420</name>
</gene>
<proteinExistence type="predicted"/>
<evidence type="ECO:0000256" key="1">
    <source>
        <dbReference type="SAM" id="MobiDB-lite"/>
    </source>
</evidence>
<feature type="region of interest" description="Disordered" evidence="1">
    <location>
        <begin position="1"/>
        <end position="21"/>
    </location>
</feature>
<dbReference type="InterPro" id="IPR018392">
    <property type="entry name" value="LysM"/>
</dbReference>
<feature type="region of interest" description="Disordered" evidence="1">
    <location>
        <begin position="640"/>
        <end position="668"/>
    </location>
</feature>
<dbReference type="InterPro" id="IPR036779">
    <property type="entry name" value="LysM_dom_sf"/>
</dbReference>
<feature type="compositionally biased region" description="Basic and acidic residues" evidence="1">
    <location>
        <begin position="646"/>
        <end position="656"/>
    </location>
</feature>
<accession>A0A508AQJ2</accession>
<comment type="caution">
    <text evidence="2">The sequence shown here is derived from an EMBL/GenBank/DDBJ whole genome shotgun (WGS) entry which is preliminary data.</text>
</comment>
<sequence length="668" mass="71039">MKGNLMERNSDTGNRANQAQTHVIGEGDALADLAERYGVTIQMLDAANPEQQLSVRRLVEGQELQIPASPMSVTAAIGEQELKQGSGSSVSVEAKSGGTAASFEWKPGEGSVKGAVQNSVSDPLLGTLGAGGSLETNVKRVEGEPPAAGPVRGVSSDNGTTTVSVEHELTALSVKREVESGAVAVEVAGSVGQTLKYEVTLPGADADPAAAARINPFDPTTLPDGASVTLNQADFAQHSMEATFRQIAISSQLKESEGASYSITREGDTVNVVMGPSEAVEAFNAVGLKTDIATAMLGRKDALESATLQTARFDLASPDGQAAFAHFVGTGEVASQTPGVSEVATIERTDFNSQTRMQLGLGSEQARVQADLAGPENSGQFVTTTYADGSFARTSALQYSDNVPLQVVQRFDADGNELGGMRAYRFTIDTDRPEYGMFDRFMGHNEQAEERNMAGNLNVAITGAQSGEGPIKPGDKVVIEFNEAQMQAFMGQVRAASPDDRRWMEQREADGQAVGSMEFAISMARHVGSGSYAFTENLHRYAQGADGDIANDRVDRIDATVSKASGEVLSGTQWQRAGQQPPELGTLPRDAGSDRMFDHLYQGLQRGDAAADMAIRDVGASDHARAMFTQAGMQVEAQLRAATEQQHNEQQERQRNEQQGQQQEALQR</sequence>
<dbReference type="AlphaFoldDB" id="A0A508AQJ2"/>
<dbReference type="PROSITE" id="PS51782">
    <property type="entry name" value="LYSM"/>
    <property type="match status" value="1"/>
</dbReference>
<evidence type="ECO:0000313" key="2">
    <source>
        <dbReference type="EMBL" id="KAB8189293.1"/>
    </source>
</evidence>
<name>A0A508AQJ2_9GAMM</name>
<feature type="compositionally biased region" description="Polar residues" evidence="1">
    <location>
        <begin position="11"/>
        <end position="21"/>
    </location>
</feature>
<feature type="compositionally biased region" description="Low complexity" evidence="1">
    <location>
        <begin position="657"/>
        <end position="668"/>
    </location>
</feature>
<reference evidence="2 3" key="1">
    <citation type="submission" date="2019-10" db="EMBL/GenBank/DDBJ databases">
        <title>Lysobacter alkalisoli sp. nov., isolated from saline-alkaline soil.</title>
        <authorList>
            <person name="Sun J.-Q."/>
        </authorList>
    </citation>
    <scope>NUCLEOTIDE SEQUENCE [LARGE SCALE GENOMIC DNA]</scope>
    <source>
        <strain evidence="2 3">KCTC 42381</strain>
    </source>
</reference>